<keyword evidence="9 12" id="KW-0949">S-adenosyl-L-methionine</keyword>
<dbReference type="InterPro" id="IPR015947">
    <property type="entry name" value="PUA-like_sf"/>
</dbReference>
<dbReference type="Pfam" id="PF04452">
    <property type="entry name" value="Methyltrans_RNA"/>
    <property type="match status" value="1"/>
</dbReference>
<dbReference type="InterPro" id="IPR029026">
    <property type="entry name" value="tRNA_m1G_MTases_N"/>
</dbReference>
<organism evidence="15 16">
    <name type="scientific">Ruania alkalisoli</name>
    <dbReference type="NCBI Taxonomy" id="2779775"/>
    <lineage>
        <taxon>Bacteria</taxon>
        <taxon>Bacillati</taxon>
        <taxon>Actinomycetota</taxon>
        <taxon>Actinomycetes</taxon>
        <taxon>Micrococcales</taxon>
        <taxon>Ruaniaceae</taxon>
        <taxon>Ruania</taxon>
    </lineage>
</organism>
<keyword evidence="6 12" id="KW-0698">rRNA processing</keyword>
<keyword evidence="8 12" id="KW-0808">Transferase</keyword>
<dbReference type="KEGG" id="halt:IM660_11000"/>
<comment type="similarity">
    <text evidence="2 12">Belongs to the RNA methyltransferase RsmE family.</text>
</comment>
<sequence>MSRPVFVVPEGDLDGVSPGEAVAVTGAEGRHAATVRRVRAGEVIDVVDGAGRRVRATVTDVTTGHGAGVDVVADEVTVEAASRPVLVLVQALAKGGRDELAVEAGTEVGVDAVQPWQAERSVSQWRGPKAAKGEARWQQVALAAAKQARRSWVPQVRGLIVGAQLIDEVAEKVASGSAVLVLHEEAGVPITSAEVGTEAPEVLVIVGPEGGLTESEVDSLVAAGAQSVRLGPHVLRTSTAGPVALALLAERLGRWA</sequence>
<reference evidence="15 16" key="1">
    <citation type="submission" date="2020-10" db="EMBL/GenBank/DDBJ databases">
        <title>Haloactinobacterium sp. RN3S43, a bacterium isolated from saline soil.</title>
        <authorList>
            <person name="Sun J.-Q."/>
        </authorList>
    </citation>
    <scope>NUCLEOTIDE SEQUENCE [LARGE SCALE GENOMIC DNA]</scope>
    <source>
        <strain evidence="15 16">RN3S43</strain>
    </source>
</reference>
<dbReference type="GO" id="GO:0070042">
    <property type="term" value="F:rRNA (uridine-N3-)-methyltransferase activity"/>
    <property type="evidence" value="ECO:0007669"/>
    <property type="project" value="TreeGrafter"/>
</dbReference>
<accession>A0A7M1SNT0</accession>
<evidence type="ECO:0000259" key="13">
    <source>
        <dbReference type="Pfam" id="PF04452"/>
    </source>
</evidence>
<evidence type="ECO:0000256" key="3">
    <source>
        <dbReference type="ARBA" id="ARBA00012328"/>
    </source>
</evidence>
<evidence type="ECO:0000256" key="4">
    <source>
        <dbReference type="ARBA" id="ARBA00013673"/>
    </source>
</evidence>
<dbReference type="Gene3D" id="2.40.240.20">
    <property type="entry name" value="Hypothetical PUA domain-like, domain 1"/>
    <property type="match status" value="1"/>
</dbReference>
<dbReference type="Proteomes" id="UP000593758">
    <property type="component" value="Chromosome"/>
</dbReference>
<dbReference type="EMBL" id="CP063169">
    <property type="protein sequence ID" value="QOR69240.1"/>
    <property type="molecule type" value="Genomic_DNA"/>
</dbReference>
<feature type="domain" description="Ribosomal RNA small subunit methyltransferase E methyltransferase" evidence="13">
    <location>
        <begin position="85"/>
        <end position="248"/>
    </location>
</feature>
<evidence type="ECO:0000256" key="12">
    <source>
        <dbReference type="PIRNR" id="PIRNR015601"/>
    </source>
</evidence>
<dbReference type="NCBIfam" id="TIGR00046">
    <property type="entry name" value="RsmE family RNA methyltransferase"/>
    <property type="match status" value="1"/>
</dbReference>
<comment type="function">
    <text evidence="10 12">Specifically methylates the N3 position of the uracil ring of uridine 1498 (m3U1498) in 16S rRNA. Acts on the fully assembled 30S ribosomal subunit.</text>
</comment>
<dbReference type="InterPro" id="IPR046887">
    <property type="entry name" value="RsmE_PUA-like"/>
</dbReference>
<keyword evidence="16" id="KW-1185">Reference proteome</keyword>
<protein>
    <recommendedName>
        <fullName evidence="4 12">Ribosomal RNA small subunit methyltransferase E</fullName>
        <ecNumber evidence="3 12">2.1.1.193</ecNumber>
    </recommendedName>
</protein>
<evidence type="ECO:0000259" key="14">
    <source>
        <dbReference type="Pfam" id="PF20260"/>
    </source>
</evidence>
<evidence type="ECO:0000256" key="5">
    <source>
        <dbReference type="ARBA" id="ARBA00022490"/>
    </source>
</evidence>
<dbReference type="NCBIfam" id="NF008693">
    <property type="entry name" value="PRK11713.2-3"/>
    <property type="match status" value="1"/>
</dbReference>
<dbReference type="SUPFAM" id="SSF75217">
    <property type="entry name" value="alpha/beta knot"/>
    <property type="match status" value="1"/>
</dbReference>
<dbReference type="RefSeq" id="WP_193495486.1">
    <property type="nucleotide sequence ID" value="NZ_CP063169.1"/>
</dbReference>
<evidence type="ECO:0000256" key="6">
    <source>
        <dbReference type="ARBA" id="ARBA00022552"/>
    </source>
</evidence>
<evidence type="ECO:0000256" key="10">
    <source>
        <dbReference type="ARBA" id="ARBA00025699"/>
    </source>
</evidence>
<evidence type="ECO:0000256" key="1">
    <source>
        <dbReference type="ARBA" id="ARBA00004496"/>
    </source>
</evidence>
<dbReference type="PANTHER" id="PTHR30027">
    <property type="entry name" value="RIBOSOMAL RNA SMALL SUBUNIT METHYLTRANSFERASE E"/>
    <property type="match status" value="1"/>
</dbReference>
<gene>
    <name evidence="15" type="ORF">IM660_11000</name>
</gene>
<proteinExistence type="inferred from homology"/>
<dbReference type="PIRSF" id="PIRSF015601">
    <property type="entry name" value="MTase_slr0722"/>
    <property type="match status" value="1"/>
</dbReference>
<evidence type="ECO:0000256" key="7">
    <source>
        <dbReference type="ARBA" id="ARBA00022603"/>
    </source>
</evidence>
<evidence type="ECO:0000256" key="11">
    <source>
        <dbReference type="ARBA" id="ARBA00047944"/>
    </source>
</evidence>
<name>A0A7M1SNT0_9MICO</name>
<dbReference type="GO" id="GO:0005737">
    <property type="term" value="C:cytoplasm"/>
    <property type="evidence" value="ECO:0007669"/>
    <property type="project" value="UniProtKB-SubCell"/>
</dbReference>
<evidence type="ECO:0000313" key="15">
    <source>
        <dbReference type="EMBL" id="QOR69240.1"/>
    </source>
</evidence>
<comment type="subcellular location">
    <subcellularLocation>
        <location evidence="1 12">Cytoplasm</location>
    </subcellularLocation>
</comment>
<evidence type="ECO:0000256" key="8">
    <source>
        <dbReference type="ARBA" id="ARBA00022679"/>
    </source>
</evidence>
<dbReference type="InterPro" id="IPR029028">
    <property type="entry name" value="Alpha/beta_knot_MTases"/>
</dbReference>
<dbReference type="Gene3D" id="3.40.1280.10">
    <property type="match status" value="1"/>
</dbReference>
<evidence type="ECO:0000256" key="9">
    <source>
        <dbReference type="ARBA" id="ARBA00022691"/>
    </source>
</evidence>
<comment type="catalytic activity">
    <reaction evidence="11 12">
        <text>uridine(1498) in 16S rRNA + S-adenosyl-L-methionine = N(3)-methyluridine(1498) in 16S rRNA + S-adenosyl-L-homocysteine + H(+)</text>
        <dbReference type="Rhea" id="RHEA:42920"/>
        <dbReference type="Rhea" id="RHEA-COMP:10283"/>
        <dbReference type="Rhea" id="RHEA-COMP:10284"/>
        <dbReference type="ChEBI" id="CHEBI:15378"/>
        <dbReference type="ChEBI" id="CHEBI:57856"/>
        <dbReference type="ChEBI" id="CHEBI:59789"/>
        <dbReference type="ChEBI" id="CHEBI:65315"/>
        <dbReference type="ChEBI" id="CHEBI:74502"/>
        <dbReference type="EC" id="2.1.1.193"/>
    </reaction>
</comment>
<dbReference type="EC" id="2.1.1.193" evidence="3 12"/>
<keyword evidence="7 12" id="KW-0489">Methyltransferase</keyword>
<dbReference type="CDD" id="cd18084">
    <property type="entry name" value="RsmE-like"/>
    <property type="match status" value="1"/>
</dbReference>
<dbReference type="GO" id="GO:0070475">
    <property type="term" value="P:rRNA base methylation"/>
    <property type="evidence" value="ECO:0007669"/>
    <property type="project" value="TreeGrafter"/>
</dbReference>
<dbReference type="AlphaFoldDB" id="A0A7M1SNT0"/>
<feature type="domain" description="Ribosomal RNA small subunit methyltransferase E PUA-like" evidence="14">
    <location>
        <begin position="24"/>
        <end position="62"/>
    </location>
</feature>
<dbReference type="PANTHER" id="PTHR30027:SF3">
    <property type="entry name" value="16S RRNA (URACIL(1498)-N(3))-METHYLTRANSFERASE"/>
    <property type="match status" value="1"/>
</dbReference>
<evidence type="ECO:0000256" key="2">
    <source>
        <dbReference type="ARBA" id="ARBA00005528"/>
    </source>
</evidence>
<dbReference type="InterPro" id="IPR006700">
    <property type="entry name" value="RsmE"/>
</dbReference>
<dbReference type="Pfam" id="PF20260">
    <property type="entry name" value="PUA_4"/>
    <property type="match status" value="1"/>
</dbReference>
<dbReference type="SUPFAM" id="SSF88697">
    <property type="entry name" value="PUA domain-like"/>
    <property type="match status" value="1"/>
</dbReference>
<evidence type="ECO:0000313" key="16">
    <source>
        <dbReference type="Proteomes" id="UP000593758"/>
    </source>
</evidence>
<keyword evidence="5 12" id="KW-0963">Cytoplasm</keyword>
<dbReference type="InterPro" id="IPR046886">
    <property type="entry name" value="RsmE_MTase_dom"/>
</dbReference>